<evidence type="ECO:0000256" key="1">
    <source>
        <dbReference type="ARBA" id="ARBA00004123"/>
    </source>
</evidence>
<comment type="caution">
    <text evidence="3">The sequence shown here is derived from an EMBL/GenBank/DDBJ whole genome shotgun (WGS) entry which is preliminary data.</text>
</comment>
<dbReference type="EMBL" id="CAXIEN010000142">
    <property type="protein sequence ID" value="CAL1281307.1"/>
    <property type="molecule type" value="Genomic_DNA"/>
</dbReference>
<keyword evidence="4" id="KW-1185">Reference proteome</keyword>
<evidence type="ECO:0000259" key="2">
    <source>
        <dbReference type="Pfam" id="PF17906"/>
    </source>
</evidence>
<evidence type="ECO:0000313" key="4">
    <source>
        <dbReference type="Proteomes" id="UP001497382"/>
    </source>
</evidence>
<reference evidence="3 4" key="1">
    <citation type="submission" date="2024-04" db="EMBL/GenBank/DDBJ databases">
        <authorList>
            <person name="Rising A."/>
            <person name="Reimegard J."/>
            <person name="Sonavane S."/>
            <person name="Akerstrom W."/>
            <person name="Nylinder S."/>
            <person name="Hedman E."/>
            <person name="Kallberg Y."/>
        </authorList>
    </citation>
    <scope>NUCLEOTIDE SEQUENCE [LARGE SCALE GENOMIC DNA]</scope>
</reference>
<dbReference type="GO" id="GO:0005634">
    <property type="term" value="C:nucleus"/>
    <property type="evidence" value="ECO:0007669"/>
    <property type="project" value="UniProtKB-SubCell"/>
</dbReference>
<dbReference type="Pfam" id="PF17906">
    <property type="entry name" value="HTH_48"/>
    <property type="match status" value="1"/>
</dbReference>
<dbReference type="InterPro" id="IPR041426">
    <property type="entry name" value="Mos1_HTH"/>
</dbReference>
<accession>A0AAV2ABF4</accession>
<evidence type="ECO:0000313" key="3">
    <source>
        <dbReference type="EMBL" id="CAL1281307.1"/>
    </source>
</evidence>
<organism evidence="3 4">
    <name type="scientific">Larinioides sclopetarius</name>
    <dbReference type="NCBI Taxonomy" id="280406"/>
    <lineage>
        <taxon>Eukaryota</taxon>
        <taxon>Metazoa</taxon>
        <taxon>Ecdysozoa</taxon>
        <taxon>Arthropoda</taxon>
        <taxon>Chelicerata</taxon>
        <taxon>Arachnida</taxon>
        <taxon>Araneae</taxon>
        <taxon>Araneomorphae</taxon>
        <taxon>Entelegynae</taxon>
        <taxon>Araneoidea</taxon>
        <taxon>Araneidae</taxon>
        <taxon>Larinioides</taxon>
    </lineage>
</organism>
<feature type="domain" description="Mos1 transposase HTH" evidence="2">
    <location>
        <begin position="13"/>
        <end position="58"/>
    </location>
</feature>
<dbReference type="AlphaFoldDB" id="A0AAV2ABF4"/>
<name>A0AAV2ABF4_9ARAC</name>
<protein>
    <recommendedName>
        <fullName evidence="2">Mos1 transposase HTH domain-containing protein</fullName>
    </recommendedName>
</protein>
<dbReference type="PANTHER" id="PTHR47331">
    <property type="entry name" value="PHD-TYPE DOMAIN-CONTAINING PROTEIN"/>
    <property type="match status" value="1"/>
</dbReference>
<dbReference type="Proteomes" id="UP001497382">
    <property type="component" value="Unassembled WGS sequence"/>
</dbReference>
<gene>
    <name evidence="3" type="ORF">LARSCL_LOCUS11498</name>
</gene>
<dbReference type="Pfam" id="PF05380">
    <property type="entry name" value="Peptidase_A17"/>
    <property type="match status" value="1"/>
</dbReference>
<comment type="subcellular location">
    <subcellularLocation>
        <location evidence="1">Nucleus</location>
    </subcellularLocation>
</comment>
<proteinExistence type="predicted"/>
<dbReference type="InterPro" id="IPR009057">
    <property type="entry name" value="Homeodomain-like_sf"/>
</dbReference>
<dbReference type="InterPro" id="IPR008042">
    <property type="entry name" value="Retrotrans_Pao"/>
</dbReference>
<dbReference type="SUPFAM" id="SSF46689">
    <property type="entry name" value="Homeodomain-like"/>
    <property type="match status" value="1"/>
</dbReference>
<sequence>MSALIENAAACEIRSVIRFLNAKKVKPSEIYRQIREVYGQNAMSDSMVRRWVRQFNEGRNQVHDEERCGRPSLVTDELVQAIEEKVKQNLFGIMWNTVKDHLFVGIQSLVDSLSNNENIKRHRLRAVGKIFDPLGLLTSFTIHVKCILKVLWLKKISWDAELPPDIRRICCQWVSEVPRLSEIEIPTYVLHSSVEEPSDVLKLHCFCDSSQKAYGVAIYTRVVKDWNVEVNLLVSKGRVAPLTKITLPRLELLDDCLMTDLPSLEEDSNGASIDLCRQHWLLSSL</sequence>
<dbReference type="Gene3D" id="1.10.10.1450">
    <property type="match status" value="1"/>
</dbReference>